<dbReference type="SUPFAM" id="SSF50978">
    <property type="entry name" value="WD40 repeat-like"/>
    <property type="match status" value="1"/>
</dbReference>
<dbReference type="InterPro" id="IPR039719">
    <property type="entry name" value="FBXO28"/>
</dbReference>
<dbReference type="AlphaFoldDB" id="U1G7V4"/>
<dbReference type="InterPro" id="IPR036047">
    <property type="entry name" value="F-box-like_dom_sf"/>
</dbReference>
<feature type="domain" description="F-box" evidence="2">
    <location>
        <begin position="1"/>
        <end position="44"/>
    </location>
</feature>
<dbReference type="Gene3D" id="1.20.1280.50">
    <property type="match status" value="1"/>
</dbReference>
<feature type="region of interest" description="Disordered" evidence="1">
    <location>
        <begin position="322"/>
        <end position="343"/>
    </location>
</feature>
<dbReference type="GO" id="GO:0000209">
    <property type="term" value="P:protein polyubiquitination"/>
    <property type="evidence" value="ECO:0007669"/>
    <property type="project" value="TreeGrafter"/>
</dbReference>
<feature type="region of interest" description="Disordered" evidence="1">
    <location>
        <begin position="558"/>
        <end position="578"/>
    </location>
</feature>
<dbReference type="PANTHER" id="PTHR13252:SF9">
    <property type="entry name" value="F-BOX ONLY PROTEIN 28"/>
    <property type="match status" value="1"/>
</dbReference>
<dbReference type="OMA" id="DRRFFPR"/>
<dbReference type="InterPro" id="IPR001810">
    <property type="entry name" value="F-box_dom"/>
</dbReference>
<feature type="region of interest" description="Disordered" evidence="1">
    <location>
        <begin position="644"/>
        <end position="663"/>
    </location>
</feature>
<dbReference type="SUPFAM" id="SSF81383">
    <property type="entry name" value="F-box domain"/>
    <property type="match status" value="1"/>
</dbReference>
<sequence>MEKLPDELINHILDYLTPTEIVLLQAVSRRFLTLARDGSLWRFQCYYDSPKATINRIGHKSWTQALTQALVGDQKSSSEHTCMSSKARAADEWDLSDPSEKVDWYSEYIARHAQLSATWLSPQSSSYQDIRGVALLEDDAGRKLVGPLEDGSLCVWDFKRKEGAPSRHRQVCQNSVQSPPGIVFSHSTATSASSQSAAKRALPLSGVTDCISIDQSRKRAYLAVGDLLSEVDLPTLQVVSQAKYAWPITALSPIQSPYQPLTVGTSFSLHILDPRSPARDTSSSPGLHTDLVDSVAFFPNKDVERNIHPARRFQIHPLDSFRSTDHASQSQSPASSPTPSIQGRRNLVSYAPLEPAPLSILHQTDHSVMVAGRFPSILNYDRRYFPRLEYVIHSSARLSALAYLPFSPRGIKDSSTTEPRGTLISCGEYNGRGSLELYSVPHNTWHVSSDSSSNGMSPMPTTSWSDITSSGSDPLESTSTATAAENSNPAITTQTQPRIYSYQNRQNISSAKLLSVATQGTRIVFSDADGGLKWVERDGKSIARRWNINSYQLHQESFPRMGERASSSSGSSNRKMEKFEESEEVVRKIIPTGTGEADDLLVWTGERVGLVSFGRNEEFYDAEEGHGGKEDVVRTFDGFVGPRMVGDEGVGGEGGGQDDLEEKAREYDRRMRRVLERQADELNWMHRFGFGGDS</sequence>
<accession>U1G7V4</accession>
<dbReference type="OrthoDB" id="539158at2759"/>
<dbReference type="RefSeq" id="XP_007800818.1">
    <property type="nucleotide sequence ID" value="XM_007802627.1"/>
</dbReference>
<dbReference type="SMART" id="SM00256">
    <property type="entry name" value="FBOX"/>
    <property type="match status" value="1"/>
</dbReference>
<feature type="region of interest" description="Disordered" evidence="1">
    <location>
        <begin position="448"/>
        <end position="498"/>
    </location>
</feature>
<evidence type="ECO:0000256" key="1">
    <source>
        <dbReference type="SAM" id="MobiDB-lite"/>
    </source>
</evidence>
<protein>
    <recommendedName>
        <fullName evidence="2">F-box domain-containing protein</fullName>
    </recommendedName>
</protein>
<proteinExistence type="predicted"/>
<dbReference type="eggNOG" id="ENOG502S0AR">
    <property type="taxonomic scope" value="Eukaryota"/>
</dbReference>
<feature type="compositionally biased region" description="Low complexity" evidence="1">
    <location>
        <begin position="327"/>
        <end position="340"/>
    </location>
</feature>
<reference evidence="4" key="1">
    <citation type="journal article" date="2014" name="BMC Genomics">
        <title>Genome characteristics reveal the impact of lichenization on lichen-forming fungus Endocarpon pusillum Hedwig (Verrucariales, Ascomycota).</title>
        <authorList>
            <person name="Wang Y.-Y."/>
            <person name="Liu B."/>
            <person name="Zhang X.-Y."/>
            <person name="Zhou Q.-M."/>
            <person name="Zhang T."/>
            <person name="Li H."/>
            <person name="Yu Y.-F."/>
            <person name="Zhang X.-L."/>
            <person name="Hao X.-Y."/>
            <person name="Wang M."/>
            <person name="Wang L."/>
            <person name="Wei J.-C."/>
        </authorList>
    </citation>
    <scope>NUCLEOTIDE SEQUENCE [LARGE SCALE GENOMIC DNA]</scope>
    <source>
        <strain evidence="4">Z07020 / HMAS-L-300199</strain>
    </source>
</reference>
<dbReference type="HOGENOM" id="CLU_030037_0_0_1"/>
<keyword evidence="4" id="KW-1185">Reference proteome</keyword>
<gene>
    <name evidence="3" type="ORF">EPUS_07722</name>
</gene>
<dbReference type="GeneID" id="19242602"/>
<dbReference type="Proteomes" id="UP000019373">
    <property type="component" value="Unassembled WGS sequence"/>
</dbReference>
<organism evidence="3 4">
    <name type="scientific">Endocarpon pusillum (strain Z07020 / HMAS-L-300199)</name>
    <name type="common">Lichen-forming fungus</name>
    <dbReference type="NCBI Taxonomy" id="1263415"/>
    <lineage>
        <taxon>Eukaryota</taxon>
        <taxon>Fungi</taxon>
        <taxon>Dikarya</taxon>
        <taxon>Ascomycota</taxon>
        <taxon>Pezizomycotina</taxon>
        <taxon>Eurotiomycetes</taxon>
        <taxon>Chaetothyriomycetidae</taxon>
        <taxon>Verrucariales</taxon>
        <taxon>Verrucariaceae</taxon>
        <taxon>Endocarpon</taxon>
    </lineage>
</organism>
<evidence type="ECO:0000313" key="4">
    <source>
        <dbReference type="Proteomes" id="UP000019373"/>
    </source>
</evidence>
<dbReference type="PANTHER" id="PTHR13252">
    <property type="entry name" value="F-BOX ONLY PROTEIN 28"/>
    <property type="match status" value="1"/>
</dbReference>
<dbReference type="PROSITE" id="PS50181">
    <property type="entry name" value="FBOX"/>
    <property type="match status" value="1"/>
</dbReference>
<evidence type="ECO:0000313" key="3">
    <source>
        <dbReference type="EMBL" id="ERF73517.1"/>
    </source>
</evidence>
<name>U1G7V4_ENDPU</name>
<dbReference type="Pfam" id="PF12937">
    <property type="entry name" value="F-box-like"/>
    <property type="match status" value="1"/>
</dbReference>
<dbReference type="InterPro" id="IPR036322">
    <property type="entry name" value="WD40_repeat_dom_sf"/>
</dbReference>
<evidence type="ECO:0000259" key="2">
    <source>
        <dbReference type="PROSITE" id="PS50181"/>
    </source>
</evidence>
<dbReference type="EMBL" id="KE720948">
    <property type="protein sequence ID" value="ERF73517.1"/>
    <property type="molecule type" value="Genomic_DNA"/>
</dbReference>
<feature type="compositionally biased region" description="Polar residues" evidence="1">
    <location>
        <begin position="454"/>
        <end position="498"/>
    </location>
</feature>